<dbReference type="PANTHER" id="PTHR46320:SF1">
    <property type="entry name" value="GLYCEROPHOSPHODIESTER PHOSPHODIESTERASE 1"/>
    <property type="match status" value="1"/>
</dbReference>
<dbReference type="Pfam" id="PF03009">
    <property type="entry name" value="GDPD"/>
    <property type="match status" value="1"/>
</dbReference>
<organism evidence="3 4">
    <name type="scientific">Acanthosepion pharaonis</name>
    <name type="common">Pharaoh cuttlefish</name>
    <name type="synonym">Sepia pharaonis</name>
    <dbReference type="NCBI Taxonomy" id="158019"/>
    <lineage>
        <taxon>Eukaryota</taxon>
        <taxon>Metazoa</taxon>
        <taxon>Spiralia</taxon>
        <taxon>Lophotrochozoa</taxon>
        <taxon>Mollusca</taxon>
        <taxon>Cephalopoda</taxon>
        <taxon>Coleoidea</taxon>
        <taxon>Decapodiformes</taxon>
        <taxon>Sepiida</taxon>
        <taxon>Sepiina</taxon>
        <taxon>Sepiidae</taxon>
        <taxon>Acanthosepion</taxon>
    </lineage>
</organism>
<comment type="caution">
    <text evidence="3">The sequence shown here is derived from an EMBL/GenBank/DDBJ whole genome shotgun (WGS) entry which is preliminary data.</text>
</comment>
<dbReference type="PANTHER" id="PTHR46320">
    <property type="entry name" value="GLYCEROPHOSPHODIESTER PHOSPHODIESTERASE 1"/>
    <property type="match status" value="1"/>
</dbReference>
<dbReference type="CDD" id="cd08573">
    <property type="entry name" value="GDPD_GDE1"/>
    <property type="match status" value="1"/>
</dbReference>
<sequence>MFLWNQLTYYSIVVLFFALLSYLGLPIFFFLLMIGCGALWWYHIPSLPGHLAAPILGGTLPKEKENVKPMIIAHRGGALDAPENTIEAFELAKKNGADAVEFDVEITSDGCPVLMHDDTLDRTTDGTGFVRDHAYEQISKLNAAAKYKNRELYPYVKVPSLDEAVRKCLELKLKMFIDCKKSSAQTVVVLRQLFDKYPALYKEAVVCSFFPNVIYRVRQADPKIVTALIHRHQFITKVEMDAEDRWTPVWQRIASRVGDVILEVAHYVFLWYLCGTSGFLMNRDSYSGIFHTFWLKRGLRVVVWTVNDAYEKEYLLKSRGCSVITDTLL</sequence>
<dbReference type="GO" id="GO:0006644">
    <property type="term" value="P:phospholipid metabolic process"/>
    <property type="evidence" value="ECO:0007669"/>
    <property type="project" value="TreeGrafter"/>
</dbReference>
<evidence type="ECO:0000313" key="4">
    <source>
        <dbReference type="Proteomes" id="UP000597762"/>
    </source>
</evidence>
<dbReference type="GO" id="GO:0005886">
    <property type="term" value="C:plasma membrane"/>
    <property type="evidence" value="ECO:0007669"/>
    <property type="project" value="TreeGrafter"/>
</dbReference>
<evidence type="ECO:0000313" key="3">
    <source>
        <dbReference type="EMBL" id="CAE1301944.1"/>
    </source>
</evidence>
<dbReference type="PROSITE" id="PS51704">
    <property type="entry name" value="GP_PDE"/>
    <property type="match status" value="1"/>
</dbReference>
<dbReference type="InterPro" id="IPR017946">
    <property type="entry name" value="PLC-like_Pdiesterase_TIM-brl"/>
</dbReference>
<keyword evidence="1" id="KW-0472">Membrane</keyword>
<dbReference type="EMBL" id="CAHIKZ030003576">
    <property type="protein sequence ID" value="CAE1301944.1"/>
    <property type="molecule type" value="Genomic_DNA"/>
</dbReference>
<feature type="domain" description="GP-PDE" evidence="2">
    <location>
        <begin position="69"/>
        <end position="329"/>
    </location>
</feature>
<keyword evidence="1" id="KW-1133">Transmembrane helix</keyword>
<proteinExistence type="predicted"/>
<protein>
    <submittedName>
        <fullName evidence="3">GDE1</fullName>
        <ecNumber evidence="3">3.1.4.44</ecNumber>
    </submittedName>
</protein>
<dbReference type="Proteomes" id="UP000597762">
    <property type="component" value="Unassembled WGS sequence"/>
</dbReference>
<dbReference type="SUPFAM" id="SSF51695">
    <property type="entry name" value="PLC-like phosphodiesterases"/>
    <property type="match status" value="1"/>
</dbReference>
<dbReference type="InterPro" id="IPR030395">
    <property type="entry name" value="GP_PDE_dom"/>
</dbReference>
<dbReference type="OrthoDB" id="197419at2759"/>
<dbReference type="Gene3D" id="3.20.20.190">
    <property type="entry name" value="Phosphatidylinositol (PI) phosphodiesterase"/>
    <property type="match status" value="1"/>
</dbReference>
<reference evidence="3" key="1">
    <citation type="submission" date="2021-01" db="EMBL/GenBank/DDBJ databases">
        <authorList>
            <person name="Li R."/>
            <person name="Bekaert M."/>
        </authorList>
    </citation>
    <scope>NUCLEOTIDE SEQUENCE</scope>
    <source>
        <strain evidence="3">Farmed</strain>
    </source>
</reference>
<dbReference type="EC" id="3.1.4.44" evidence="3"/>
<dbReference type="GO" id="GO:0006580">
    <property type="term" value="P:ethanolamine metabolic process"/>
    <property type="evidence" value="ECO:0007669"/>
    <property type="project" value="TreeGrafter"/>
</dbReference>
<keyword evidence="4" id="KW-1185">Reference proteome</keyword>
<evidence type="ECO:0000256" key="1">
    <source>
        <dbReference type="SAM" id="Phobius"/>
    </source>
</evidence>
<dbReference type="GO" id="GO:0047395">
    <property type="term" value="F:glycerophosphoinositol glycerophosphodiesterase activity"/>
    <property type="evidence" value="ECO:0007669"/>
    <property type="project" value="UniProtKB-EC"/>
</dbReference>
<dbReference type="AlphaFoldDB" id="A0A812DEI7"/>
<name>A0A812DEI7_ACAPH</name>
<keyword evidence="1" id="KW-0812">Transmembrane</keyword>
<dbReference type="GO" id="GO:0070291">
    <property type="term" value="P:N-acylethanolamine metabolic process"/>
    <property type="evidence" value="ECO:0007669"/>
    <property type="project" value="TreeGrafter"/>
</dbReference>
<keyword evidence="3" id="KW-0378">Hydrolase</keyword>
<evidence type="ECO:0000259" key="2">
    <source>
        <dbReference type="PROSITE" id="PS51704"/>
    </source>
</evidence>
<accession>A0A812DEI7</accession>
<gene>
    <name evidence="3" type="ORF">SPHA_54713</name>
</gene>
<dbReference type="GO" id="GO:0008889">
    <property type="term" value="F:glycerophosphodiester phosphodiesterase activity"/>
    <property type="evidence" value="ECO:0007669"/>
    <property type="project" value="TreeGrafter"/>
</dbReference>
<feature type="transmembrane region" description="Helical" evidence="1">
    <location>
        <begin position="12"/>
        <end position="42"/>
    </location>
</feature>